<dbReference type="InterPro" id="IPR027417">
    <property type="entry name" value="P-loop_NTPase"/>
</dbReference>
<dbReference type="InterPro" id="IPR056884">
    <property type="entry name" value="NPHP3-like_N"/>
</dbReference>
<dbReference type="Pfam" id="PF24883">
    <property type="entry name" value="NPHP3_N"/>
    <property type="match status" value="1"/>
</dbReference>
<dbReference type="InterPro" id="IPR011047">
    <property type="entry name" value="Quinoprotein_ADH-like_sf"/>
</dbReference>
<feature type="domain" description="NWD NACHT-NTPase N-terminal" evidence="3">
    <location>
        <begin position="222"/>
        <end position="437"/>
    </location>
</feature>
<sequence length="1472" mass="164606">MKKTVLSKLSFWNAPPHSVKPLADVSTLVLRLSNPAAMKLNSANRVQNEVAAIIIAHEGLRAFKPGLEVLVPAIYAWKGRLRDQLKGADKSPVIEGWSAGDLRGRIEEFIAHGISNDLIQASVDSSKRVLIHGDFTMNNMLVNPDTNQLTVVLDFDFSSIGPPAHLFFSSLQDLGSNSDQTGGKLTKALLTDNFEDFSDVPDERDGVVEAFYHGRESTTTNDQLREQLEKSINEQKSKPTTTFKRVWDRAYDELAEDQGTAGLRQAVMESAVKAGQAKIEKSRCENLTGMMGNLVDFIFEFKDVIDLAVSVNPQAALPWAGICIGLQLLLNPSQVSKDQLDGITYVTSRMEWYCSLTDHLLIKENIEVGAQSYQVVLDMLEDRVVTLYKKLILYQMKSVSTYYKSRGWVFLRNIIDWDDWDGQLQDVKEAETAVQKDSDQYNTLHSKTLLGKLITQSQAELKALGNLQQTLQEYMEEQRRSYMDDKLSKCLQDLYVVDPAAVMNTIQGQNDQLLFAACEWILHESAYQKFTDWSDPCKVLWLHGPAGTGKSMLIIGIITELSRRSLRVAPGLAYFYFQALTQDRTGPAHALRALIWMLLIQQPHLSSHIQDVHKNSGAGAFTNPAATWTLVSIFKAMLGDKDLHPAYLALDALDGCETGKTGVQMIRSLVSESLGITNKIKRLLSSRPEIDIYYQVRKGISHGTVLQIDFKTQKGAVDAYIAQKLLELEDIPFEYKPDALDQISKEITACCFAYRPLSYDELHVLANLPSGIPSRIIVQKCGSFLTVNNEVVRLIHNSAREYLEIYFNRDYQEILIDMHHASICDHSIEAMSRILKRNMWEGVPHDAGIKKIEAPQTDPRASIRYSCEFWADHLSQTRTSICDGHDVVTFLQCHLLHWLEPLSLIRKISVALPAVRKLLVQAKSILQASKNLIILLNDAERFIRNNIQIMEMRPLQLYGTCLAFRPSKSEMRVRHWRERLSFIKNFTGTDEAWSPCVQIIESEERIRSLKISPNGNFTAIAMKSPSMSTEGEPADMIQIWDVTTGVCAHTVEDKSLQGNAITFSPNSKLITVAFNDVLTLLDTVAWDIESVTFSPDSKTLAAVSNKLQAEGPFFSITVLQLWDVESDQCRQVFELPNTTHTVAYLPEGKAIITLARNRPGHLLDLTSGEILRTFDKFDMLSTRPISISEVQETPGPESSTELQLAVAVLSSNGKRIAVPFAQGEVDFHDVATGTIERTFSHHPFAGKMGFPFDVIAVAFQGHNDQKSRLRLWDVTAGEQIQEIPVPVQSAARYIYLSWNWKLIACIETDYNFDQEYASMVRLWDIANQKPRHILDVEATSCAISPDSKTLVTSSNSQGVQLRDTETGELLKALGLDTPVKFEYFTSDGKVLVTKTGLIDLATGMFSGGKVAHAVISLYGAWIERDGQRLLCVPSEHSQGALGVFGLPSAQWDDRFVVGTSAGNVIFMDFGEV</sequence>
<evidence type="ECO:0000313" key="6">
    <source>
        <dbReference type="Proteomes" id="UP001215712"/>
    </source>
</evidence>
<feature type="domain" description="Aminoglycoside phosphotransferase" evidence="2">
    <location>
        <begin position="106"/>
        <end position="175"/>
    </location>
</feature>
<accession>A0AAD6HUN9</accession>
<keyword evidence="1" id="KW-0677">Repeat</keyword>
<dbReference type="PANTHER" id="PTHR10039">
    <property type="entry name" value="AMELOGENIN"/>
    <property type="match status" value="1"/>
</dbReference>
<dbReference type="Proteomes" id="UP001215712">
    <property type="component" value="Unassembled WGS sequence"/>
</dbReference>
<dbReference type="SUPFAM" id="SSF50998">
    <property type="entry name" value="Quinoprotein alcohol dehydrogenase-like"/>
    <property type="match status" value="1"/>
</dbReference>
<dbReference type="SUPFAM" id="SSF56112">
    <property type="entry name" value="Protein kinase-like (PK-like)"/>
    <property type="match status" value="1"/>
</dbReference>
<evidence type="ECO:0000259" key="2">
    <source>
        <dbReference type="Pfam" id="PF01636"/>
    </source>
</evidence>
<name>A0AAD6HUN9_9EURO</name>
<dbReference type="Pfam" id="PF17100">
    <property type="entry name" value="NACHT_N"/>
    <property type="match status" value="1"/>
</dbReference>
<dbReference type="InterPro" id="IPR002575">
    <property type="entry name" value="Aminoglycoside_PTrfase"/>
</dbReference>
<dbReference type="InterPro" id="IPR031359">
    <property type="entry name" value="NACHT_N"/>
</dbReference>
<dbReference type="Gene3D" id="2.130.10.10">
    <property type="entry name" value="YVTN repeat-like/Quinoprotein amine dehydrogenase"/>
    <property type="match status" value="2"/>
</dbReference>
<dbReference type="PANTHER" id="PTHR10039:SF17">
    <property type="entry name" value="FUNGAL STAND N-TERMINAL GOODBYE DOMAIN-CONTAINING PROTEIN-RELATED"/>
    <property type="match status" value="1"/>
</dbReference>
<evidence type="ECO:0000259" key="4">
    <source>
        <dbReference type="Pfam" id="PF24883"/>
    </source>
</evidence>
<evidence type="ECO:0008006" key="7">
    <source>
        <dbReference type="Google" id="ProtNLM"/>
    </source>
</evidence>
<comment type="caution">
    <text evidence="5">The sequence shown here is derived from an EMBL/GenBank/DDBJ whole genome shotgun (WGS) entry which is preliminary data.</text>
</comment>
<dbReference type="SUPFAM" id="SSF52540">
    <property type="entry name" value="P-loop containing nucleoside triphosphate hydrolases"/>
    <property type="match status" value="1"/>
</dbReference>
<reference evidence="5" key="2">
    <citation type="submission" date="2023-01" db="EMBL/GenBank/DDBJ databases">
        <authorList>
            <person name="Petersen C."/>
        </authorList>
    </citation>
    <scope>NUCLEOTIDE SEQUENCE</scope>
    <source>
        <strain evidence="5">IBT 17514</strain>
    </source>
</reference>
<evidence type="ECO:0000259" key="3">
    <source>
        <dbReference type="Pfam" id="PF17100"/>
    </source>
</evidence>
<protein>
    <recommendedName>
        <fullName evidence="7">Non-specific serine/threonine protein kinase</fullName>
    </recommendedName>
</protein>
<dbReference type="Pfam" id="PF01636">
    <property type="entry name" value="APH"/>
    <property type="match status" value="1"/>
</dbReference>
<proteinExistence type="predicted"/>
<organism evidence="5 6">
    <name type="scientific">Penicillium malachiteum</name>
    <dbReference type="NCBI Taxonomy" id="1324776"/>
    <lineage>
        <taxon>Eukaryota</taxon>
        <taxon>Fungi</taxon>
        <taxon>Dikarya</taxon>
        <taxon>Ascomycota</taxon>
        <taxon>Pezizomycotina</taxon>
        <taxon>Eurotiomycetes</taxon>
        <taxon>Eurotiomycetidae</taxon>
        <taxon>Eurotiales</taxon>
        <taxon>Aspergillaceae</taxon>
        <taxon>Penicillium</taxon>
    </lineage>
</organism>
<dbReference type="Gene3D" id="3.40.50.300">
    <property type="entry name" value="P-loop containing nucleotide triphosphate hydrolases"/>
    <property type="match status" value="1"/>
</dbReference>
<reference evidence="5" key="1">
    <citation type="journal article" date="2023" name="IMA Fungus">
        <title>Comparative genomic study of the Penicillium genus elucidates a diverse pangenome and 15 lateral gene transfer events.</title>
        <authorList>
            <person name="Petersen C."/>
            <person name="Sorensen T."/>
            <person name="Nielsen M.R."/>
            <person name="Sondergaard T.E."/>
            <person name="Sorensen J.L."/>
            <person name="Fitzpatrick D.A."/>
            <person name="Frisvad J.C."/>
            <person name="Nielsen K.L."/>
        </authorList>
    </citation>
    <scope>NUCLEOTIDE SEQUENCE</scope>
    <source>
        <strain evidence="5">IBT 17514</strain>
    </source>
</reference>
<dbReference type="EMBL" id="JAQJAN010000002">
    <property type="protein sequence ID" value="KAJ5738249.1"/>
    <property type="molecule type" value="Genomic_DNA"/>
</dbReference>
<feature type="domain" description="Nephrocystin 3-like N-terminal" evidence="4">
    <location>
        <begin position="517"/>
        <end position="687"/>
    </location>
</feature>
<dbReference type="InterPro" id="IPR015943">
    <property type="entry name" value="WD40/YVTN_repeat-like_dom_sf"/>
</dbReference>
<evidence type="ECO:0000256" key="1">
    <source>
        <dbReference type="ARBA" id="ARBA00022737"/>
    </source>
</evidence>
<gene>
    <name evidence="5" type="ORF">N7493_001404</name>
</gene>
<keyword evidence="6" id="KW-1185">Reference proteome</keyword>
<evidence type="ECO:0000313" key="5">
    <source>
        <dbReference type="EMBL" id="KAJ5738249.1"/>
    </source>
</evidence>
<dbReference type="Gene3D" id="3.90.1200.10">
    <property type="match status" value="1"/>
</dbReference>
<dbReference type="InterPro" id="IPR011009">
    <property type="entry name" value="Kinase-like_dom_sf"/>
</dbReference>